<dbReference type="RefSeq" id="WP_307564640.1">
    <property type="nucleotide sequence ID" value="NZ_JAUSQU010000001.1"/>
</dbReference>
<evidence type="ECO:0000313" key="1">
    <source>
        <dbReference type="EMBL" id="MDP9847564.1"/>
    </source>
</evidence>
<sequence>MDMYLVDLSREQRLLTLLLRKIADEGIAAWLRGMELEAGPSKQRGISWI</sequence>
<proteinExistence type="predicted"/>
<protein>
    <submittedName>
        <fullName evidence="1">Uncharacterized protein</fullName>
    </submittedName>
</protein>
<evidence type="ECO:0000313" key="2">
    <source>
        <dbReference type="Proteomes" id="UP001225356"/>
    </source>
</evidence>
<dbReference type="Proteomes" id="UP001225356">
    <property type="component" value="Unassembled WGS sequence"/>
</dbReference>
<name>A0ABT9QNG8_9ACTN</name>
<gene>
    <name evidence="1" type="ORF">J2853_006775</name>
</gene>
<accession>A0ABT9QNG8</accession>
<comment type="caution">
    <text evidence="1">The sequence shown here is derived from an EMBL/GenBank/DDBJ whole genome shotgun (WGS) entry which is preliminary data.</text>
</comment>
<keyword evidence="2" id="KW-1185">Reference proteome</keyword>
<organism evidence="1 2">
    <name type="scientific">Streptosporangium lutulentum</name>
    <dbReference type="NCBI Taxonomy" id="1461250"/>
    <lineage>
        <taxon>Bacteria</taxon>
        <taxon>Bacillati</taxon>
        <taxon>Actinomycetota</taxon>
        <taxon>Actinomycetes</taxon>
        <taxon>Streptosporangiales</taxon>
        <taxon>Streptosporangiaceae</taxon>
        <taxon>Streptosporangium</taxon>
    </lineage>
</organism>
<reference evidence="1 2" key="1">
    <citation type="submission" date="2023-07" db="EMBL/GenBank/DDBJ databases">
        <title>Sequencing the genomes of 1000 actinobacteria strains.</title>
        <authorList>
            <person name="Klenk H.-P."/>
        </authorList>
    </citation>
    <scope>NUCLEOTIDE SEQUENCE [LARGE SCALE GENOMIC DNA]</scope>
    <source>
        <strain evidence="1 2">DSM 46740</strain>
    </source>
</reference>
<dbReference type="EMBL" id="JAUSQU010000001">
    <property type="protein sequence ID" value="MDP9847564.1"/>
    <property type="molecule type" value="Genomic_DNA"/>
</dbReference>